<gene>
    <name evidence="2" type="ORF">NCTC13071_02177</name>
</gene>
<accession>A0A3S4X8C2</accession>
<protein>
    <submittedName>
        <fullName evidence="2">Uncharacterized protein</fullName>
    </submittedName>
</protein>
<keyword evidence="1" id="KW-0812">Transmembrane</keyword>
<feature type="transmembrane region" description="Helical" evidence="1">
    <location>
        <begin position="7"/>
        <end position="27"/>
    </location>
</feature>
<evidence type="ECO:0000256" key="1">
    <source>
        <dbReference type="SAM" id="Phobius"/>
    </source>
</evidence>
<name>A0A3S4X8C2_9BACT</name>
<dbReference type="EMBL" id="LR134384">
    <property type="protein sequence ID" value="VEH16154.1"/>
    <property type="molecule type" value="Genomic_DNA"/>
</dbReference>
<dbReference type="RefSeq" id="WP_018919532.1">
    <property type="nucleotide sequence ID" value="NZ_LR134384.1"/>
</dbReference>
<organism evidence="2 3">
    <name type="scientific">Segatella oris</name>
    <dbReference type="NCBI Taxonomy" id="28135"/>
    <lineage>
        <taxon>Bacteria</taxon>
        <taxon>Pseudomonadati</taxon>
        <taxon>Bacteroidota</taxon>
        <taxon>Bacteroidia</taxon>
        <taxon>Bacteroidales</taxon>
        <taxon>Prevotellaceae</taxon>
        <taxon>Segatella</taxon>
    </lineage>
</organism>
<evidence type="ECO:0000313" key="2">
    <source>
        <dbReference type="EMBL" id="VEH16154.1"/>
    </source>
</evidence>
<sequence length="295" mass="34426">MKRISYILGIALFILFTAGLLVIGFHAPQGEPPYSYLEAQKEEVSVDSFETRGIRGVEGFWLYDMPDANINIIIRTTNDPRKCRVTYPKDLIRMVRTATVLRCAATPKGKTIDSWMKHRLVHKYSDFDVRVLADPYDDKAEITEKEKRNREYNNRDIFIYMTVMSNFEAIRNDSPDCYFYLYHVNLPSLYYTNQERGCFSFLGKTQIDDFWCAWISDRLNMGEAHIKNMKIELGYDFTYMDDNCKVGHLLVTGKGNLSIFNEEAYRTIEVKEKKYGDITYGTDSIPMVKLMNKKK</sequence>
<dbReference type="KEGG" id="poc:NCTC13071_02177"/>
<dbReference type="Proteomes" id="UP000274578">
    <property type="component" value="Chromosome 1"/>
</dbReference>
<dbReference type="GeneID" id="85012943"/>
<proteinExistence type="predicted"/>
<evidence type="ECO:0000313" key="3">
    <source>
        <dbReference type="Proteomes" id="UP000274578"/>
    </source>
</evidence>
<dbReference type="AlphaFoldDB" id="A0A3S4X8C2"/>
<keyword evidence="1" id="KW-1133">Transmembrane helix</keyword>
<keyword evidence="1" id="KW-0472">Membrane</keyword>
<reference evidence="2 3" key="1">
    <citation type="submission" date="2018-12" db="EMBL/GenBank/DDBJ databases">
        <authorList>
            <consortium name="Pathogen Informatics"/>
        </authorList>
    </citation>
    <scope>NUCLEOTIDE SEQUENCE [LARGE SCALE GENOMIC DNA]</scope>
    <source>
        <strain evidence="2 3">NCTC13071</strain>
    </source>
</reference>